<keyword evidence="2" id="KW-1185">Reference proteome</keyword>
<evidence type="ECO:0000313" key="2">
    <source>
        <dbReference type="Proteomes" id="UP000607653"/>
    </source>
</evidence>
<dbReference type="EMBL" id="DUZY01000006">
    <property type="protein sequence ID" value="DAD43225.1"/>
    <property type="molecule type" value="Genomic_DNA"/>
</dbReference>
<accession>A0A822ZIC4</accession>
<evidence type="ECO:0000313" key="1">
    <source>
        <dbReference type="EMBL" id="DAD43225.1"/>
    </source>
</evidence>
<name>A0A822ZIC4_NELNU</name>
<dbReference type="Proteomes" id="UP000607653">
    <property type="component" value="Unassembled WGS sequence"/>
</dbReference>
<proteinExistence type="predicted"/>
<organism evidence="1 2">
    <name type="scientific">Nelumbo nucifera</name>
    <name type="common">Sacred lotus</name>
    <dbReference type="NCBI Taxonomy" id="4432"/>
    <lineage>
        <taxon>Eukaryota</taxon>
        <taxon>Viridiplantae</taxon>
        <taxon>Streptophyta</taxon>
        <taxon>Embryophyta</taxon>
        <taxon>Tracheophyta</taxon>
        <taxon>Spermatophyta</taxon>
        <taxon>Magnoliopsida</taxon>
        <taxon>Proteales</taxon>
        <taxon>Nelumbonaceae</taxon>
        <taxon>Nelumbo</taxon>
    </lineage>
</organism>
<sequence>MLERRTIVLADGSVRSYFALPPDYQDFPTPIRPLDIPDEFGFSPGTLSACLGLLLAAAAS</sequence>
<comment type="caution">
    <text evidence="1">The sequence shown here is derived from an EMBL/GenBank/DDBJ whole genome shotgun (WGS) entry which is preliminary data.</text>
</comment>
<protein>
    <submittedName>
        <fullName evidence="1">Uncharacterized protein</fullName>
    </submittedName>
</protein>
<dbReference type="AlphaFoldDB" id="A0A822ZIC4"/>
<reference evidence="1 2" key="1">
    <citation type="journal article" date="2020" name="Mol. Biol. Evol.">
        <title>Distinct Expression and Methylation Patterns for Genes with Different Fates following a Single Whole-Genome Duplication in Flowering Plants.</title>
        <authorList>
            <person name="Shi T."/>
            <person name="Rahmani R.S."/>
            <person name="Gugger P.F."/>
            <person name="Wang M."/>
            <person name="Li H."/>
            <person name="Zhang Y."/>
            <person name="Li Z."/>
            <person name="Wang Q."/>
            <person name="Van de Peer Y."/>
            <person name="Marchal K."/>
            <person name="Chen J."/>
        </authorList>
    </citation>
    <scope>NUCLEOTIDE SEQUENCE [LARGE SCALE GENOMIC DNA]</scope>
    <source>
        <tissue evidence="1">Leaf</tissue>
    </source>
</reference>
<gene>
    <name evidence="1" type="ORF">HUJ06_001455</name>
</gene>